<gene>
    <name evidence="1" type="ORF">GSF12_02150</name>
</gene>
<reference evidence="1" key="1">
    <citation type="journal article" date="2020" name="Microbiol. Resour. Announc.">
        <title>Complete Genome Sequence of Moraxella osloensis Strain YV1, Isolated from an Australian Wastewater Treatment Plant.</title>
        <authorList>
            <person name="Batinovic S."/>
            <person name="Rice D.T.F."/>
            <person name="Seviour R.J."/>
            <person name="Petrovski S."/>
        </authorList>
    </citation>
    <scope>NUCLEOTIDE SEQUENCE</scope>
    <source>
        <strain evidence="1">YV1</strain>
    </source>
</reference>
<protein>
    <submittedName>
        <fullName evidence="1">Uncharacterized protein</fullName>
    </submittedName>
</protein>
<evidence type="ECO:0000313" key="1">
    <source>
        <dbReference type="EMBL" id="QHG08808.1"/>
    </source>
</evidence>
<dbReference type="AlphaFoldDB" id="A0A6P1KAI5"/>
<sequence>MKYQVMMMNKYIELKEPKSNSAKYIQEIKEMKELEIKNKFLKILIEEKNCRKFKEKIHKFYGSILFSEDFLESDIKVNSVINFARYFELLDSYFKPNETIIRVTQNQFISIIFSTTNSTNTCLDLTFKDDGLVDYFVYDKKYQADQVKAFIMRGYIETSDNFSKAYKIHRLLILIKYLNLEDKFLLSSSNSFESMFMRKSKYIEPDNIHDFKSIDYLK</sequence>
<organism evidence="1">
    <name type="scientific">Faucicola osloensis</name>
    <name type="common">Moraxella osloensis</name>
    <dbReference type="NCBI Taxonomy" id="34062"/>
    <lineage>
        <taxon>Bacteria</taxon>
        <taxon>Pseudomonadati</taxon>
        <taxon>Pseudomonadota</taxon>
        <taxon>Gammaproteobacteria</taxon>
        <taxon>Moraxellales</taxon>
        <taxon>Moraxellaceae</taxon>
        <taxon>Faucicola</taxon>
    </lineage>
</organism>
<dbReference type="EMBL" id="CP047226">
    <property type="protein sequence ID" value="QHG08808.1"/>
    <property type="molecule type" value="Genomic_DNA"/>
</dbReference>
<proteinExistence type="predicted"/>
<accession>A0A6P1KAI5</accession>
<name>A0A6P1KAI5_FAUOS</name>